<dbReference type="Proteomes" id="UP000272942">
    <property type="component" value="Unassembled WGS sequence"/>
</dbReference>
<keyword evidence="2" id="KW-1185">Reference proteome</keyword>
<dbReference type="EMBL" id="UZAN01052663">
    <property type="protein sequence ID" value="VDP89613.1"/>
    <property type="molecule type" value="Genomic_DNA"/>
</dbReference>
<dbReference type="InterPro" id="IPR033305">
    <property type="entry name" value="Hydin-like"/>
</dbReference>
<dbReference type="PANTHER" id="PTHR23053">
    <property type="entry name" value="DLEC1 DELETED IN LUNG AND ESOPHAGEAL CANCER 1"/>
    <property type="match status" value="1"/>
</dbReference>
<evidence type="ECO:0000313" key="1">
    <source>
        <dbReference type="EMBL" id="VDP89613.1"/>
    </source>
</evidence>
<evidence type="ECO:0000313" key="3">
    <source>
        <dbReference type="WBParaSite" id="ECPE_0001237801-mRNA-1"/>
    </source>
</evidence>
<evidence type="ECO:0000313" key="2">
    <source>
        <dbReference type="Proteomes" id="UP000272942"/>
    </source>
</evidence>
<dbReference type="OrthoDB" id="442692at2759"/>
<dbReference type="InterPro" id="IPR013783">
    <property type="entry name" value="Ig-like_fold"/>
</dbReference>
<dbReference type="GO" id="GO:0005930">
    <property type="term" value="C:axoneme"/>
    <property type="evidence" value="ECO:0007669"/>
    <property type="project" value="TreeGrafter"/>
</dbReference>
<gene>
    <name evidence="1" type="ORF">ECPE_LOCUS12341</name>
</gene>
<dbReference type="Gene3D" id="2.60.40.10">
    <property type="entry name" value="Immunoglobulins"/>
    <property type="match status" value="1"/>
</dbReference>
<reference evidence="1 2" key="2">
    <citation type="submission" date="2018-11" db="EMBL/GenBank/DDBJ databases">
        <authorList>
            <consortium name="Pathogen Informatics"/>
        </authorList>
    </citation>
    <scope>NUCLEOTIDE SEQUENCE [LARGE SCALE GENOMIC DNA]</scope>
    <source>
        <strain evidence="1 2">Egypt</strain>
    </source>
</reference>
<protein>
    <submittedName>
        <fullName evidence="3">Hydrocephalus-inducing protein homolog</fullName>
    </submittedName>
</protein>
<dbReference type="PANTHER" id="PTHR23053:SF0">
    <property type="entry name" value="HYDROCEPHALUS-INDUCING PROTEIN HOMOLOG"/>
    <property type="match status" value="1"/>
</dbReference>
<sequence length="335" mass="37474">MDYKLRVVNFEIKSGDVPVSDVDQYIKSQELNLPDIIDPGIHETLRVGQSSCSPKSYQEDVCDYRVAPLEGRLKAMSSTEISISCHPRALGLHKHLLCVDVQGVGRDVCTLLMTVECCYPIVRVHPDVLNMGRCFLRHAYERRLNLSNESGQPARYKLLGWSTVENPDESVTGVEYFSHAPESNTDSIYTTEPTMGTIPPLCRLEVSVVAKPDDTVIFRDQLQVHVGDAKTTRYIELTATGSGGTITTEPVMQSTMHLGPYFNSAVARHVFRITNRGRRQQQLIWSIEGNSVRRRSLSEAKQTDTSDSTWSITPHRFEIGPGASTNITLEVYSEL</sequence>
<reference evidence="3" key="1">
    <citation type="submission" date="2016-06" db="UniProtKB">
        <authorList>
            <consortium name="WormBaseParasite"/>
        </authorList>
    </citation>
    <scope>IDENTIFICATION</scope>
</reference>
<dbReference type="AlphaFoldDB" id="A0A183AZF7"/>
<dbReference type="WBParaSite" id="ECPE_0001237801-mRNA-1">
    <property type="protein sequence ID" value="ECPE_0001237801-mRNA-1"/>
    <property type="gene ID" value="ECPE_0001237801"/>
</dbReference>
<accession>A0A183AZF7</accession>
<organism evidence="3">
    <name type="scientific">Echinostoma caproni</name>
    <dbReference type="NCBI Taxonomy" id="27848"/>
    <lineage>
        <taxon>Eukaryota</taxon>
        <taxon>Metazoa</taxon>
        <taxon>Spiralia</taxon>
        <taxon>Lophotrochozoa</taxon>
        <taxon>Platyhelminthes</taxon>
        <taxon>Trematoda</taxon>
        <taxon>Digenea</taxon>
        <taxon>Plagiorchiida</taxon>
        <taxon>Echinostomata</taxon>
        <taxon>Echinostomatoidea</taxon>
        <taxon>Echinostomatidae</taxon>
        <taxon>Echinostoma</taxon>
    </lineage>
</organism>
<dbReference type="GO" id="GO:0003341">
    <property type="term" value="P:cilium movement"/>
    <property type="evidence" value="ECO:0007669"/>
    <property type="project" value="TreeGrafter"/>
</dbReference>
<name>A0A183AZF7_9TREM</name>
<dbReference type="GO" id="GO:1904158">
    <property type="term" value="P:axonemal central apparatus assembly"/>
    <property type="evidence" value="ECO:0007669"/>
    <property type="project" value="TreeGrafter"/>
</dbReference>
<proteinExistence type="predicted"/>